<name>A0ABX0A959_9BACI</name>
<organism evidence="1 2">
    <name type="scientific">Pallidibacillus pasinlerensis</name>
    <dbReference type="NCBI Taxonomy" id="2703818"/>
    <lineage>
        <taxon>Bacteria</taxon>
        <taxon>Bacillati</taxon>
        <taxon>Bacillota</taxon>
        <taxon>Bacilli</taxon>
        <taxon>Bacillales</taxon>
        <taxon>Bacillaceae</taxon>
        <taxon>Pallidibacillus</taxon>
    </lineage>
</organism>
<comment type="caution">
    <text evidence="1">The sequence shown here is derived from an EMBL/GenBank/DDBJ whole genome shotgun (WGS) entry which is preliminary data.</text>
</comment>
<accession>A0ABX0A959</accession>
<protein>
    <submittedName>
        <fullName evidence="1">Cytosolic protein</fullName>
    </submittedName>
</protein>
<proteinExistence type="predicted"/>
<dbReference type="EMBL" id="JAACYS010000112">
    <property type="protein sequence ID" value="NCU19044.1"/>
    <property type="molecule type" value="Genomic_DNA"/>
</dbReference>
<sequence length="129" mass="15014">MKTFTVHFHEHDQADAMTVKKLSEQDFDTVSSGGVRQLFELDTNLGLFVFMDAEDNEGNETYHILRYEEDSEEPNDYYSLELKDFYDLVALYMSDMYVEDDEDEDSYGPVQHLAHLLFHIVDSGKEVTP</sequence>
<keyword evidence="2" id="KW-1185">Reference proteome</keyword>
<dbReference type="RefSeq" id="WP_161921865.1">
    <property type="nucleotide sequence ID" value="NZ_JAACYS010000112.1"/>
</dbReference>
<dbReference type="Proteomes" id="UP000743899">
    <property type="component" value="Unassembled WGS sequence"/>
</dbReference>
<gene>
    <name evidence="1" type="ORF">GW534_15345</name>
</gene>
<reference evidence="1 2" key="1">
    <citation type="submission" date="2020-01" db="EMBL/GenBank/DDBJ databases">
        <title>A novel Bacillus sp. from Pasinler.</title>
        <authorList>
            <person name="Adiguzel A."/>
            <person name="Ay H."/>
            <person name="Baltaci M.O."/>
        </authorList>
    </citation>
    <scope>NUCLEOTIDE SEQUENCE [LARGE SCALE GENOMIC DNA]</scope>
    <source>
        <strain evidence="1 2">P1</strain>
    </source>
</reference>
<evidence type="ECO:0000313" key="2">
    <source>
        <dbReference type="Proteomes" id="UP000743899"/>
    </source>
</evidence>
<evidence type="ECO:0000313" key="1">
    <source>
        <dbReference type="EMBL" id="NCU19044.1"/>
    </source>
</evidence>